<organism evidence="1 2">
    <name type="scientific">Paramecium sonneborni</name>
    <dbReference type="NCBI Taxonomy" id="65129"/>
    <lineage>
        <taxon>Eukaryota</taxon>
        <taxon>Sar</taxon>
        <taxon>Alveolata</taxon>
        <taxon>Ciliophora</taxon>
        <taxon>Intramacronucleata</taxon>
        <taxon>Oligohymenophorea</taxon>
        <taxon>Peniculida</taxon>
        <taxon>Parameciidae</taxon>
        <taxon>Paramecium</taxon>
    </lineage>
</organism>
<keyword evidence="2" id="KW-1185">Reference proteome</keyword>
<name>A0A8S1NCU9_9CILI</name>
<sequence>MKKFDNYESFLKLTNRMSENSTPIGNISQQKPLYHPTVLNGLRNKNTQSYKTLCSPSKVFDHSDTPDNTYNYKNKYEASERKRQIEANSQRTINPSLEKMNSPQQSRIQQSIRYNVNSESIYKEPKRQVKACTQKSQDFNHRINLPISKMQVNEGNEECGISRTHKKSQSIRTFVDQQNSPIQNDCFQIYTDRAKTTHYDESFRHLLTSYQKANVIKNDGKKKYPQSLQIYEQTKIVEQQALKPYNRVLQQSDNEQNIKQNKKGQGDQFYNQQKSTFKIY</sequence>
<evidence type="ECO:0000313" key="1">
    <source>
        <dbReference type="EMBL" id="CAD8089972.1"/>
    </source>
</evidence>
<dbReference type="EMBL" id="CAJJDN010000055">
    <property type="protein sequence ID" value="CAD8089972.1"/>
    <property type="molecule type" value="Genomic_DNA"/>
</dbReference>
<dbReference type="OrthoDB" id="292287at2759"/>
<accession>A0A8S1NCU9</accession>
<proteinExistence type="predicted"/>
<evidence type="ECO:0000313" key="2">
    <source>
        <dbReference type="Proteomes" id="UP000692954"/>
    </source>
</evidence>
<gene>
    <name evidence="1" type="ORF">PSON_ATCC_30995.1.T0550082</name>
</gene>
<reference evidence="1" key="1">
    <citation type="submission" date="2021-01" db="EMBL/GenBank/DDBJ databases">
        <authorList>
            <consortium name="Genoscope - CEA"/>
            <person name="William W."/>
        </authorList>
    </citation>
    <scope>NUCLEOTIDE SEQUENCE</scope>
</reference>
<dbReference type="Proteomes" id="UP000692954">
    <property type="component" value="Unassembled WGS sequence"/>
</dbReference>
<comment type="caution">
    <text evidence="1">The sequence shown here is derived from an EMBL/GenBank/DDBJ whole genome shotgun (WGS) entry which is preliminary data.</text>
</comment>
<dbReference type="AlphaFoldDB" id="A0A8S1NCU9"/>
<protein>
    <submittedName>
        <fullName evidence="1">Uncharacterized protein</fullName>
    </submittedName>
</protein>